<dbReference type="PANTHER" id="PTHR47705:SF1">
    <property type="entry name" value="PNP_UDP_1 DOMAIN-CONTAINING PROTEIN"/>
    <property type="match status" value="1"/>
</dbReference>
<organism evidence="3 4">
    <name type="scientific">Blomia tropicalis</name>
    <name type="common">Mite</name>
    <dbReference type="NCBI Taxonomy" id="40697"/>
    <lineage>
        <taxon>Eukaryota</taxon>
        <taxon>Metazoa</taxon>
        <taxon>Ecdysozoa</taxon>
        <taxon>Arthropoda</taxon>
        <taxon>Chelicerata</taxon>
        <taxon>Arachnida</taxon>
        <taxon>Acari</taxon>
        <taxon>Acariformes</taxon>
        <taxon>Sarcoptiformes</taxon>
        <taxon>Astigmata</taxon>
        <taxon>Glycyphagoidea</taxon>
        <taxon>Echimyopodidae</taxon>
        <taxon>Blomia</taxon>
    </lineage>
</organism>
<dbReference type="EMBL" id="JAPWDV010000001">
    <property type="protein sequence ID" value="KAJ6224168.1"/>
    <property type="molecule type" value="Genomic_DNA"/>
</dbReference>
<evidence type="ECO:0000259" key="2">
    <source>
        <dbReference type="Pfam" id="PF22979"/>
    </source>
</evidence>
<dbReference type="InterPro" id="IPR035994">
    <property type="entry name" value="Nucleoside_phosphorylase_sf"/>
</dbReference>
<feature type="region of interest" description="Disordered" evidence="1">
    <location>
        <begin position="1"/>
        <end position="24"/>
    </location>
</feature>
<dbReference type="SUPFAM" id="SSF53167">
    <property type="entry name" value="Purine and uridine phosphorylases"/>
    <property type="match status" value="1"/>
</dbReference>
<feature type="compositionally biased region" description="Polar residues" evidence="1">
    <location>
        <begin position="1"/>
        <end position="17"/>
    </location>
</feature>
<name>A0A9Q0RQ59_BLOTA</name>
<reference evidence="3" key="1">
    <citation type="submission" date="2022-12" db="EMBL/GenBank/DDBJ databases">
        <title>Genome assemblies of Blomia tropicalis.</title>
        <authorList>
            <person name="Cui Y."/>
        </authorList>
    </citation>
    <scope>NUCLEOTIDE SEQUENCE</scope>
    <source>
        <tissue evidence="3">Adult mites</tissue>
    </source>
</reference>
<comment type="caution">
    <text evidence="3">The sequence shown here is derived from an EMBL/GenBank/DDBJ whole genome shotgun (WGS) entry which is preliminary data.</text>
</comment>
<dbReference type="Proteomes" id="UP001142055">
    <property type="component" value="Chromosome 1"/>
</dbReference>
<dbReference type="GO" id="GO:0009116">
    <property type="term" value="P:nucleoside metabolic process"/>
    <property type="evidence" value="ECO:0007669"/>
    <property type="project" value="InterPro"/>
</dbReference>
<evidence type="ECO:0000313" key="3">
    <source>
        <dbReference type="EMBL" id="KAJ6224168.1"/>
    </source>
</evidence>
<dbReference type="Gene3D" id="3.40.50.1580">
    <property type="entry name" value="Nucleoside phosphorylase domain"/>
    <property type="match status" value="2"/>
</dbReference>
<dbReference type="Pfam" id="PF22979">
    <property type="entry name" value="HTH_69"/>
    <property type="match status" value="1"/>
</dbReference>
<dbReference type="PANTHER" id="PTHR47705">
    <property type="entry name" value="AGAP000321-PA"/>
    <property type="match status" value="1"/>
</dbReference>
<feature type="region of interest" description="Disordered" evidence="1">
    <location>
        <begin position="384"/>
        <end position="407"/>
    </location>
</feature>
<dbReference type="AlphaFoldDB" id="A0A9Q0RQ59"/>
<accession>A0A9Q0RQ59</accession>
<sequence length="515" mass="57493">MEVKQSNGINHNGNGYHTSGKDDDATNADVIVMTTIKKKPENTKIRIERMINQTDTNTTDGSKHVAGGAHQGIVYLINSTTKLHQQELRELKFWFDSISATQPDILWGKPSDRLSLVQQYFREMVNPDDFPKNYIPFIMKLMKTLQQPIYRPIVQMELEVSALDEQFRPPSATDSLACSDDTNSGTHHIPLTEEKVLEMIEAAYPNPLSLADIANVTRSTEDDVFKLVVDLSGKGVARLTDGPAVVRVTSDETKVKRVRQMPEVVRSQQPTIAIITSNFCEKLAVDAMIENKITYVRYKVEGESNVYTLGNIGSHRVVATKLPAVGNSRSAMIAAGSTTTRLLGTFQHVEYVFLVGVGGGVPHYTDYEQHVRLGDVVVSSPPFDTTKRSYSKSNVDDTDNNNRNNKFGTLRSTGSIISSSGASEKEYVYVHCEKRQSSPDEPLNASNSIYQKIQTVDSFEYHRNRKECFMILRGIADYKDGTRKKEWQPYAALSAAAFMKAVLCRLDPMTSNDSI</sequence>
<dbReference type="GO" id="GO:0003824">
    <property type="term" value="F:catalytic activity"/>
    <property type="evidence" value="ECO:0007669"/>
    <property type="project" value="InterPro"/>
</dbReference>
<gene>
    <name evidence="3" type="ORF">RDWZM_002713</name>
</gene>
<protein>
    <recommendedName>
        <fullName evidence="2">Winged helix-turn-helix domain-containing protein</fullName>
    </recommendedName>
</protein>
<feature type="domain" description="Winged helix-turn-helix" evidence="2">
    <location>
        <begin position="184"/>
        <end position="241"/>
    </location>
</feature>
<proteinExistence type="predicted"/>
<evidence type="ECO:0000256" key="1">
    <source>
        <dbReference type="SAM" id="MobiDB-lite"/>
    </source>
</evidence>
<dbReference type="InterPro" id="IPR055121">
    <property type="entry name" value="HTH_69"/>
</dbReference>
<evidence type="ECO:0000313" key="4">
    <source>
        <dbReference type="Proteomes" id="UP001142055"/>
    </source>
</evidence>
<keyword evidence="4" id="KW-1185">Reference proteome</keyword>